<gene>
    <name evidence="2" type="ORF">rCG_63611</name>
</gene>
<evidence type="ECO:0000256" key="1">
    <source>
        <dbReference type="SAM" id="Phobius"/>
    </source>
</evidence>
<dbReference type="EMBL" id="CH473991">
    <property type="protein sequence ID" value="EDM10953.1"/>
    <property type="molecule type" value="Genomic_DNA"/>
</dbReference>
<keyword evidence="1" id="KW-0812">Transmembrane</keyword>
<organism evidence="2 3">
    <name type="scientific">Rattus norvegicus</name>
    <name type="common">Rat</name>
    <dbReference type="NCBI Taxonomy" id="10116"/>
    <lineage>
        <taxon>Eukaryota</taxon>
        <taxon>Metazoa</taxon>
        <taxon>Chordata</taxon>
        <taxon>Craniata</taxon>
        <taxon>Vertebrata</taxon>
        <taxon>Euteleostomi</taxon>
        <taxon>Mammalia</taxon>
        <taxon>Eutheria</taxon>
        <taxon>Euarchontoglires</taxon>
        <taxon>Glires</taxon>
        <taxon>Rodentia</taxon>
        <taxon>Myomorpha</taxon>
        <taxon>Muroidea</taxon>
        <taxon>Muridae</taxon>
        <taxon>Murinae</taxon>
        <taxon>Rattus</taxon>
    </lineage>
</organism>
<reference evidence="3" key="1">
    <citation type="submission" date="2005-09" db="EMBL/GenBank/DDBJ databases">
        <authorList>
            <person name="Mural R.J."/>
            <person name="Li P.W."/>
            <person name="Adams M.D."/>
            <person name="Amanatides P.G."/>
            <person name="Baden-Tillson H."/>
            <person name="Barnstead M."/>
            <person name="Chin S.H."/>
            <person name="Dew I."/>
            <person name="Evans C.A."/>
            <person name="Ferriera S."/>
            <person name="Flanigan M."/>
            <person name="Fosler C."/>
            <person name="Glodek A."/>
            <person name="Gu Z."/>
            <person name="Holt R.A."/>
            <person name="Jennings D."/>
            <person name="Kraft C.L."/>
            <person name="Lu F."/>
            <person name="Nguyen T."/>
            <person name="Nusskern D.R."/>
            <person name="Pfannkoch C.M."/>
            <person name="Sitter C."/>
            <person name="Sutton G.G."/>
            <person name="Venter J.C."/>
            <person name="Wang Z."/>
            <person name="Woodage T."/>
            <person name="Zheng X.H."/>
            <person name="Zhong F."/>
        </authorList>
    </citation>
    <scope>NUCLEOTIDE SEQUENCE [LARGE SCALE GENOMIC DNA]</scope>
    <source>
        <strain>BN</strain>
        <strain evidence="3">Sprague-Dawley</strain>
    </source>
</reference>
<keyword evidence="1" id="KW-0472">Membrane</keyword>
<protein>
    <submittedName>
        <fullName evidence="2">RCG63611</fullName>
    </submittedName>
</protein>
<dbReference type="Proteomes" id="UP000234681">
    <property type="component" value="Chromosome X"/>
</dbReference>
<proteinExistence type="predicted"/>
<keyword evidence="1" id="KW-1133">Transmembrane helix</keyword>
<name>A6JMU1_RAT</name>
<sequence>MPGVIKHRDLLCGFPKLWMSSRLRYSSWFFFFSFGLYLFLGSCLLENQGGYYRSANFLGCEYQVPLDGERESPKSS</sequence>
<feature type="transmembrane region" description="Helical" evidence="1">
    <location>
        <begin position="25"/>
        <end position="45"/>
    </location>
</feature>
<evidence type="ECO:0000313" key="2">
    <source>
        <dbReference type="EMBL" id="EDM10953.1"/>
    </source>
</evidence>
<accession>A6JMU1</accession>
<evidence type="ECO:0000313" key="3">
    <source>
        <dbReference type="Proteomes" id="UP000234681"/>
    </source>
</evidence>
<dbReference type="AlphaFoldDB" id="A6JMU1"/>